<dbReference type="GO" id="GO:0003677">
    <property type="term" value="F:DNA binding"/>
    <property type="evidence" value="ECO:0007669"/>
    <property type="project" value="InterPro"/>
</dbReference>
<evidence type="ECO:0000256" key="2">
    <source>
        <dbReference type="ARBA" id="ARBA00022723"/>
    </source>
</evidence>
<dbReference type="Pfam" id="PF04082">
    <property type="entry name" value="Fungal_trans"/>
    <property type="match status" value="1"/>
</dbReference>
<feature type="compositionally biased region" description="Basic and acidic residues" evidence="4">
    <location>
        <begin position="285"/>
        <end position="296"/>
    </location>
</feature>
<dbReference type="InterPro" id="IPR007219">
    <property type="entry name" value="XnlR_reg_dom"/>
</dbReference>
<feature type="region of interest" description="Disordered" evidence="4">
    <location>
        <begin position="887"/>
        <end position="963"/>
    </location>
</feature>
<dbReference type="GO" id="GO:0005634">
    <property type="term" value="C:nucleus"/>
    <property type="evidence" value="ECO:0007669"/>
    <property type="project" value="UniProtKB-SubCell"/>
</dbReference>
<dbReference type="InterPro" id="IPR036864">
    <property type="entry name" value="Zn2-C6_fun-type_DNA-bd_sf"/>
</dbReference>
<dbReference type="Gene3D" id="4.10.240.10">
    <property type="entry name" value="Zn(2)-C6 fungal-type DNA-binding domain"/>
    <property type="match status" value="1"/>
</dbReference>
<dbReference type="GO" id="GO:0006351">
    <property type="term" value="P:DNA-templated transcription"/>
    <property type="evidence" value="ECO:0007669"/>
    <property type="project" value="InterPro"/>
</dbReference>
<dbReference type="STRING" id="5217.A0A4Q1BN06"/>
<dbReference type="EMBL" id="SDIL01000035">
    <property type="protein sequence ID" value="RXK39216.1"/>
    <property type="molecule type" value="Genomic_DNA"/>
</dbReference>
<comment type="subcellular location">
    <subcellularLocation>
        <location evidence="1">Nucleus</location>
    </subcellularLocation>
</comment>
<evidence type="ECO:0000256" key="1">
    <source>
        <dbReference type="ARBA" id="ARBA00004123"/>
    </source>
</evidence>
<feature type="compositionally biased region" description="Basic and acidic residues" evidence="4">
    <location>
        <begin position="887"/>
        <end position="898"/>
    </location>
</feature>
<organism evidence="6 7">
    <name type="scientific">Tremella mesenterica</name>
    <name type="common">Jelly fungus</name>
    <dbReference type="NCBI Taxonomy" id="5217"/>
    <lineage>
        <taxon>Eukaryota</taxon>
        <taxon>Fungi</taxon>
        <taxon>Dikarya</taxon>
        <taxon>Basidiomycota</taxon>
        <taxon>Agaricomycotina</taxon>
        <taxon>Tremellomycetes</taxon>
        <taxon>Tremellales</taxon>
        <taxon>Tremellaceae</taxon>
        <taxon>Tremella</taxon>
    </lineage>
</organism>
<keyword evidence="3" id="KW-0539">Nucleus</keyword>
<dbReference type="PANTHER" id="PTHR31001">
    <property type="entry name" value="UNCHARACTERIZED TRANSCRIPTIONAL REGULATORY PROTEIN"/>
    <property type="match status" value="1"/>
</dbReference>
<feature type="compositionally biased region" description="Polar residues" evidence="4">
    <location>
        <begin position="52"/>
        <end position="67"/>
    </location>
</feature>
<dbReference type="SUPFAM" id="SSF57701">
    <property type="entry name" value="Zn2/Cys6 DNA-binding domain"/>
    <property type="match status" value="1"/>
</dbReference>
<feature type="region of interest" description="Disordered" evidence="4">
    <location>
        <begin position="1"/>
        <end position="128"/>
    </location>
</feature>
<feature type="compositionally biased region" description="Basic residues" evidence="4">
    <location>
        <begin position="1"/>
        <end position="13"/>
    </location>
</feature>
<sequence>MHPHGHPQSHGHRRPSDQSYRSLPSPVPAGGILNQPQHLNSGGNSNGTNNSRPQSDSGESSRTTLLYSGQLPPPIPSGPSRASHSLSFRNTPHSAPVGLPARRPSPLVQPTWVTTPTTAPGPEHSPHMRAEAAEGNYGAPLTKWEMSANWPAFSVTPSKSNSAQSSFGTIGNGGQKQQHANTNPHTLGIGQSSKPGTRSQPEFPRRNSLEHLLLPSINRDSDKEQDTSSRAITPEVEQEQAKQKKRRIALSCAECSKRKQKCNRETPCQHCKARGVPELCLPSKAGEDSSDKEKKPVIPTINQRGIKRNSLSLMGESSRPQPLPTLTVRVTRIEALVNAMVNRIDGIDETKALQDWRINHAPATSPSPLDYPRISSDDQSLSPSRLPMNDQEDLMLERETEGREGGVTATDIDRDTIIRNPLPQSMVESNVPLGLDYHGTPAERMTRLFQDCGVNPSELQRLVSELPGPGLRHQLTEWFFRKINFVRYPISQENFGDYVKLIYESPALEAMAVIGLPLVCIVFAMAIRVAPLEWIGDEEQRRTYSLKMYWNSRTAIILSSALMAESLPLVETKILTGLYLVLMHERRLAEGWCEFRSALSVGQAILLHRDGTKLGLNAKVTEYRRRLWSYLVHADATYSCLIGRPTSINQDCVDTHPPLNLDLGEISPDGPASPKLMDIPTFATYLILRHRLGLIVAKITNHFQRLRSMATYKVIEDLDAELKEFVKDLPAAFRMHDFDRSYDTKLWFLPVHRYYIQTEILHFTIILHRPYLLRKLRQNRYALSRNACFEAAVTDWKIRNAFKRDCPDFFETLLGGSFREFNAAMIAGISIILNPHGSQADDMRKIMKSFMDQYPHDPKADDFSQKEVGIIYTLHRRAMANEELRAKEERRMKEESHRPHPPHHSHPAHPTTHPDRPSFTAISSERDNRPSPPHPHPSNPRPSTSGGPPTTNPNQTPSRSPLVNSFLRNEGRAHSHSSPGMGSSSEDDHPQRLLDHWIYSNTQFGPADTALGLQQYQAYPQPGLPGYINGSQVPLMQQGGMVGQGYTDLGGFGGFGGWGDPNVGGGGPLMGMGMADPSLMSGALTGGIRGSLAETDGNNSVYWNALVDGIIAMNPPNQGYIPDPHNQPMGPT</sequence>
<feature type="compositionally biased region" description="Polar residues" evidence="4">
    <location>
        <begin position="155"/>
        <end position="200"/>
    </location>
</feature>
<dbReference type="GO" id="GO:0000981">
    <property type="term" value="F:DNA-binding transcription factor activity, RNA polymerase II-specific"/>
    <property type="evidence" value="ECO:0007669"/>
    <property type="project" value="InterPro"/>
</dbReference>
<dbReference type="Pfam" id="PF00172">
    <property type="entry name" value="Zn_clus"/>
    <property type="match status" value="1"/>
</dbReference>
<feature type="region of interest" description="Disordered" evidence="4">
    <location>
        <begin position="155"/>
        <end position="244"/>
    </location>
</feature>
<dbReference type="SMART" id="SM00066">
    <property type="entry name" value="GAL4"/>
    <property type="match status" value="1"/>
</dbReference>
<dbReference type="GO" id="GO:0008270">
    <property type="term" value="F:zinc ion binding"/>
    <property type="evidence" value="ECO:0007669"/>
    <property type="project" value="InterPro"/>
</dbReference>
<dbReference type="PROSITE" id="PS50048">
    <property type="entry name" value="ZN2_CY6_FUNGAL_2"/>
    <property type="match status" value="1"/>
</dbReference>
<dbReference type="InParanoid" id="A0A4Q1BN06"/>
<feature type="region of interest" description="Disordered" evidence="4">
    <location>
        <begin position="280"/>
        <end position="320"/>
    </location>
</feature>
<feature type="region of interest" description="Disordered" evidence="4">
    <location>
        <begin position="360"/>
        <end position="388"/>
    </location>
</feature>
<proteinExistence type="predicted"/>
<keyword evidence="7" id="KW-1185">Reference proteome</keyword>
<dbReference type="InterPro" id="IPR001138">
    <property type="entry name" value="Zn2Cys6_DnaBD"/>
</dbReference>
<evidence type="ECO:0000256" key="3">
    <source>
        <dbReference type="ARBA" id="ARBA00023242"/>
    </source>
</evidence>
<feature type="compositionally biased region" description="Polar residues" evidence="4">
    <location>
        <begin position="80"/>
        <end position="93"/>
    </location>
</feature>
<dbReference type="OrthoDB" id="4934715at2759"/>
<comment type="caution">
    <text evidence="6">The sequence shown here is derived from an EMBL/GenBank/DDBJ whole genome shotgun (WGS) entry which is preliminary data.</text>
</comment>
<gene>
    <name evidence="6" type="ORF">M231_03573</name>
</gene>
<feature type="compositionally biased region" description="Low complexity" evidence="4">
    <location>
        <begin position="941"/>
        <end position="961"/>
    </location>
</feature>
<reference evidence="6 7" key="1">
    <citation type="submission" date="2016-06" db="EMBL/GenBank/DDBJ databases">
        <title>Evolution of pathogenesis and genome organization in the Tremellales.</title>
        <authorList>
            <person name="Cuomo C."/>
            <person name="Litvintseva A."/>
            <person name="Heitman J."/>
            <person name="Chen Y."/>
            <person name="Sun S."/>
            <person name="Springer D."/>
            <person name="Dromer F."/>
            <person name="Young S."/>
            <person name="Zeng Q."/>
            <person name="Chapman S."/>
            <person name="Gujja S."/>
            <person name="Saif S."/>
            <person name="Birren B."/>
        </authorList>
    </citation>
    <scope>NUCLEOTIDE SEQUENCE [LARGE SCALE GENOMIC DNA]</scope>
    <source>
        <strain evidence="6 7">ATCC 28783</strain>
    </source>
</reference>
<dbReference type="VEuPathDB" id="FungiDB:TREMEDRAFT_27559"/>
<keyword evidence="2" id="KW-0479">Metal-binding</keyword>
<accession>A0A4Q1BN06</accession>
<dbReference type="CDD" id="cd00067">
    <property type="entry name" value="GAL4"/>
    <property type="match status" value="1"/>
</dbReference>
<dbReference type="PROSITE" id="PS00463">
    <property type="entry name" value="ZN2_CY6_FUNGAL_1"/>
    <property type="match status" value="1"/>
</dbReference>
<evidence type="ECO:0000313" key="6">
    <source>
        <dbReference type="EMBL" id="RXK39216.1"/>
    </source>
</evidence>
<evidence type="ECO:0000313" key="7">
    <source>
        <dbReference type="Proteomes" id="UP000289152"/>
    </source>
</evidence>
<name>A0A4Q1BN06_TREME</name>
<dbReference type="CDD" id="cd12148">
    <property type="entry name" value="fungal_TF_MHR"/>
    <property type="match status" value="1"/>
</dbReference>
<feature type="compositionally biased region" description="Pro residues" evidence="4">
    <location>
        <begin position="930"/>
        <end position="940"/>
    </location>
</feature>
<dbReference type="InterPro" id="IPR050613">
    <property type="entry name" value="Sec_Metabolite_Reg"/>
</dbReference>
<dbReference type="PANTHER" id="PTHR31001:SF87">
    <property type="entry name" value="COL-21"/>
    <property type="match status" value="1"/>
</dbReference>
<protein>
    <recommendedName>
        <fullName evidence="5">Zn(2)-C6 fungal-type domain-containing protein</fullName>
    </recommendedName>
</protein>
<dbReference type="AlphaFoldDB" id="A0A4Q1BN06"/>
<evidence type="ECO:0000256" key="4">
    <source>
        <dbReference type="SAM" id="MobiDB-lite"/>
    </source>
</evidence>
<dbReference type="SMART" id="SM00906">
    <property type="entry name" value="Fungal_trans"/>
    <property type="match status" value="1"/>
</dbReference>
<feature type="domain" description="Zn(2)-C6 fungal-type" evidence="5">
    <location>
        <begin position="251"/>
        <end position="280"/>
    </location>
</feature>
<evidence type="ECO:0000259" key="5">
    <source>
        <dbReference type="PROSITE" id="PS50048"/>
    </source>
</evidence>
<dbReference type="Proteomes" id="UP000289152">
    <property type="component" value="Unassembled WGS sequence"/>
</dbReference>
<feature type="compositionally biased region" description="Low complexity" evidence="4">
    <location>
        <begin position="40"/>
        <end position="51"/>
    </location>
</feature>